<dbReference type="GO" id="GO:0030247">
    <property type="term" value="F:polysaccharide binding"/>
    <property type="evidence" value="ECO:0007669"/>
    <property type="project" value="InterPro"/>
</dbReference>
<dbReference type="PANTHER" id="PTHR22600">
    <property type="entry name" value="BETA-HEXOSAMINIDASE"/>
    <property type="match status" value="1"/>
</dbReference>
<gene>
    <name evidence="11" type="ORF">AX660_10455</name>
</gene>
<dbReference type="SUPFAM" id="SSF81296">
    <property type="entry name" value="E set domains"/>
    <property type="match status" value="1"/>
</dbReference>
<evidence type="ECO:0000256" key="4">
    <source>
        <dbReference type="ARBA" id="ARBA00022801"/>
    </source>
</evidence>
<dbReference type="EMBL" id="LSNE01000003">
    <property type="protein sequence ID" value="KXI30382.1"/>
    <property type="molecule type" value="Genomic_DNA"/>
</dbReference>
<dbReference type="InterPro" id="IPR014756">
    <property type="entry name" value="Ig_E-set"/>
</dbReference>
<dbReference type="InterPro" id="IPR013783">
    <property type="entry name" value="Ig-like_fold"/>
</dbReference>
<dbReference type="Gene3D" id="2.60.40.10">
    <property type="entry name" value="Immunoglobulins"/>
    <property type="match status" value="1"/>
</dbReference>
<dbReference type="Pfam" id="PF03174">
    <property type="entry name" value="CHB_HEX_C"/>
    <property type="match status" value="1"/>
</dbReference>
<dbReference type="Pfam" id="PF03173">
    <property type="entry name" value="CHB_HEX"/>
    <property type="match status" value="1"/>
</dbReference>
<feature type="chain" id="PRO_5007469669" description="beta-N-acetylhexosaminidase" evidence="9">
    <location>
        <begin position="28"/>
        <end position="874"/>
    </location>
</feature>
<accession>A0A136A562</accession>
<feature type="active site" description="Proton donor" evidence="8">
    <location>
        <position position="547"/>
    </location>
</feature>
<protein>
    <recommendedName>
        <fullName evidence="3">beta-N-acetylhexosaminidase</fullName>
        <ecNumber evidence="3">3.2.1.52</ecNumber>
    </recommendedName>
    <alternativeName>
        <fullName evidence="6">Beta-N-acetylhexosaminidase</fullName>
    </alternativeName>
    <alternativeName>
        <fullName evidence="7">N-acetyl-beta-glucosaminidase</fullName>
    </alternativeName>
</protein>
<evidence type="ECO:0000256" key="8">
    <source>
        <dbReference type="PIRSR" id="PIRSR625705-1"/>
    </source>
</evidence>
<dbReference type="Gene3D" id="3.30.379.10">
    <property type="entry name" value="Chitobiase/beta-hexosaminidase domain 2-like"/>
    <property type="match status" value="1"/>
</dbReference>
<dbReference type="SUPFAM" id="SSF51445">
    <property type="entry name" value="(Trans)glycosidases"/>
    <property type="match status" value="1"/>
</dbReference>
<dbReference type="SUPFAM" id="SSF49384">
    <property type="entry name" value="Carbohydrate-binding domain"/>
    <property type="match status" value="1"/>
</dbReference>
<evidence type="ECO:0000256" key="7">
    <source>
        <dbReference type="ARBA" id="ARBA00033000"/>
    </source>
</evidence>
<dbReference type="Proteomes" id="UP000070299">
    <property type="component" value="Unassembled WGS sequence"/>
</dbReference>
<dbReference type="InterPro" id="IPR029018">
    <property type="entry name" value="Hex-like_dom2"/>
</dbReference>
<evidence type="ECO:0000313" key="12">
    <source>
        <dbReference type="Proteomes" id="UP000070299"/>
    </source>
</evidence>
<dbReference type="InterPro" id="IPR012291">
    <property type="entry name" value="CBM2_carb-bd_dom_sf"/>
</dbReference>
<evidence type="ECO:0000256" key="2">
    <source>
        <dbReference type="ARBA" id="ARBA00006285"/>
    </source>
</evidence>
<evidence type="ECO:0000256" key="6">
    <source>
        <dbReference type="ARBA" id="ARBA00030512"/>
    </source>
</evidence>
<comment type="similarity">
    <text evidence="2">Belongs to the glycosyl hydrolase 20 family.</text>
</comment>
<dbReference type="STRING" id="1799789.AX660_10455"/>
<dbReference type="PANTHER" id="PTHR22600:SF57">
    <property type="entry name" value="BETA-N-ACETYLHEXOSAMINIDASE"/>
    <property type="match status" value="1"/>
</dbReference>
<evidence type="ECO:0000313" key="11">
    <source>
        <dbReference type="EMBL" id="KXI30382.1"/>
    </source>
</evidence>
<sequence length="874" mass="97728">MGNTRRKFTLGSFCGLASLLCSSGLSAAVADSTSAQQQLLDNIAAHMGLTYVINNNISVENCQQDTGSAQCYQGQIQLTFKQDVALKDWQIYFSNTSNIKWDGSELFDIQHTNGDIHVITPVSQNLIKKGSYAIDFKGIGSLVNESEAFPNYFISATDLQARVIQMTVPLVDSDTQLLVYPHVLPFVTPEQTKRRVGDKVPLATPEVMFEHYASINALAAESATTAPRLIPHTVSSQFDATQRVSVSQGIAVDEASLSQFSAAFQRLAKKGLNTQSTGLPLKLQLNLQSGLSTQAYQLTISEKQIFIEASDNAGLFYGLMSLYQLLDGNNSLPVGNITDAPRYEFRGLHVDVARNFHSKAFIINLLEQMAALKINKLHFHLAEDEAWRLEIPGLPELTDIGGFRCFDPLEQTCLMPQLGSGPERKTKVNGYLTTQDYIDILRFADAHFIEVIPSLDMPGHSRAAIKSMEARYKRLVSEEKTPEAEQYLLTEFADKSQYRSIQHYDDNTLNPCLDSTYHFVDKVLSELIKMHNKAGVALKRYHIGADETAGAWQGSPACQAMIAGNARLQSSADLGPYFVERVAQMVAAKGIEAAAWDDGLSHAKADQLPAKVQANIWGLLPSNGFDRAHDFVNRGWDTVLSFPDVLYFDFPYQADPKEPGYYWGMRSIDSFKVFQFMPDNLPAHAEFWTDAIGNDYQSTEKVSLQNQAKVSGIQAQLWSETVRSDDSANYMLFPRLIAFAERAWFKPEWAVAYQAGQTYSRDSKLFTELKQQQMYQDWAQFSQTMGSQILTDLARDEVLFRLPTPGAKIKQGWLHANSMFSGLTIEYQQEGEKQWQVYSQPVKVTKPVLLRSSMPGLLRYSRSVSVSMQQKVEE</sequence>
<comment type="catalytic activity">
    <reaction evidence="1">
        <text>Hydrolysis of terminal non-reducing N-acetyl-D-hexosamine residues in N-acetyl-beta-D-hexosaminides.</text>
        <dbReference type="EC" id="3.2.1.52"/>
    </reaction>
</comment>
<dbReference type="InterPro" id="IPR015882">
    <property type="entry name" value="HEX_bac_N"/>
</dbReference>
<feature type="domain" description="Chitobiase/beta-hexosaminidases N-terminal" evidence="10">
    <location>
        <begin position="45"/>
        <end position="207"/>
    </location>
</feature>
<dbReference type="InterPro" id="IPR004867">
    <property type="entry name" value="CHB_C_dom"/>
</dbReference>
<evidence type="ECO:0000259" key="10">
    <source>
        <dbReference type="SMART" id="SM01081"/>
    </source>
</evidence>
<proteinExistence type="inferred from homology"/>
<organism evidence="11 12">
    <name type="scientific">Paraglaciecola hydrolytica</name>
    <dbReference type="NCBI Taxonomy" id="1799789"/>
    <lineage>
        <taxon>Bacteria</taxon>
        <taxon>Pseudomonadati</taxon>
        <taxon>Pseudomonadota</taxon>
        <taxon>Gammaproteobacteria</taxon>
        <taxon>Alteromonadales</taxon>
        <taxon>Alteromonadaceae</taxon>
        <taxon>Paraglaciecola</taxon>
    </lineage>
</organism>
<dbReference type="InterPro" id="IPR025705">
    <property type="entry name" value="Beta_hexosaminidase_sua/sub"/>
</dbReference>
<dbReference type="PRINTS" id="PR00738">
    <property type="entry name" value="GLHYDRLASE20"/>
</dbReference>
<keyword evidence="4" id="KW-0378">Hydrolase</keyword>
<dbReference type="Pfam" id="PF00728">
    <property type="entry name" value="Glyco_hydro_20"/>
    <property type="match status" value="1"/>
</dbReference>
<dbReference type="GO" id="GO:0004563">
    <property type="term" value="F:beta-N-acetylhexosaminidase activity"/>
    <property type="evidence" value="ECO:0007669"/>
    <property type="project" value="UniProtKB-EC"/>
</dbReference>
<dbReference type="SUPFAM" id="SSF55545">
    <property type="entry name" value="beta-N-acetylhexosaminidase-like domain"/>
    <property type="match status" value="1"/>
</dbReference>
<evidence type="ECO:0000256" key="9">
    <source>
        <dbReference type="SAM" id="SignalP"/>
    </source>
</evidence>
<dbReference type="AlphaFoldDB" id="A0A136A562"/>
<evidence type="ECO:0000256" key="5">
    <source>
        <dbReference type="ARBA" id="ARBA00023295"/>
    </source>
</evidence>
<dbReference type="GO" id="GO:0016020">
    <property type="term" value="C:membrane"/>
    <property type="evidence" value="ECO:0007669"/>
    <property type="project" value="TreeGrafter"/>
</dbReference>
<dbReference type="CDD" id="cd02847">
    <property type="entry name" value="E_set_Chitobiase_C"/>
    <property type="match status" value="1"/>
</dbReference>
<dbReference type="Gene3D" id="2.60.40.290">
    <property type="match status" value="1"/>
</dbReference>
<dbReference type="InterPro" id="IPR015883">
    <property type="entry name" value="Glyco_hydro_20_cat"/>
</dbReference>
<dbReference type="RefSeq" id="WP_068374730.1">
    <property type="nucleotide sequence ID" value="NZ_LSNE01000003.1"/>
</dbReference>
<keyword evidence="5" id="KW-0326">Glycosidase</keyword>
<dbReference type="InterPro" id="IPR008965">
    <property type="entry name" value="CBM2/CBM3_carb-bd_dom_sf"/>
</dbReference>
<dbReference type="SMART" id="SM01081">
    <property type="entry name" value="CHB_HEX"/>
    <property type="match status" value="1"/>
</dbReference>
<keyword evidence="9" id="KW-0732">Signal</keyword>
<dbReference type="EC" id="3.2.1.52" evidence="3"/>
<reference evidence="12" key="1">
    <citation type="submission" date="2016-02" db="EMBL/GenBank/DDBJ databases">
        <authorList>
            <person name="Schultz-Johansen M."/>
            <person name="Glaring M.A."/>
            <person name="Bech P.K."/>
            <person name="Stougaard P."/>
        </authorList>
    </citation>
    <scope>NUCLEOTIDE SEQUENCE [LARGE SCALE GENOMIC DNA]</scope>
    <source>
        <strain evidence="12">S66</strain>
    </source>
</reference>
<dbReference type="GO" id="GO:0030203">
    <property type="term" value="P:glycosaminoglycan metabolic process"/>
    <property type="evidence" value="ECO:0007669"/>
    <property type="project" value="TreeGrafter"/>
</dbReference>
<dbReference type="InterPro" id="IPR004866">
    <property type="entry name" value="CHB/HEX_N_dom"/>
</dbReference>
<name>A0A136A562_9ALTE</name>
<dbReference type="Gene3D" id="3.20.20.80">
    <property type="entry name" value="Glycosidases"/>
    <property type="match status" value="1"/>
</dbReference>
<feature type="signal peptide" evidence="9">
    <location>
        <begin position="1"/>
        <end position="27"/>
    </location>
</feature>
<evidence type="ECO:0000256" key="3">
    <source>
        <dbReference type="ARBA" id="ARBA00012663"/>
    </source>
</evidence>
<keyword evidence="12" id="KW-1185">Reference proteome</keyword>
<dbReference type="GO" id="GO:0005975">
    <property type="term" value="P:carbohydrate metabolic process"/>
    <property type="evidence" value="ECO:0007669"/>
    <property type="project" value="InterPro"/>
</dbReference>
<dbReference type="Pfam" id="PF02838">
    <property type="entry name" value="Glyco_hydro_20b"/>
    <property type="match status" value="1"/>
</dbReference>
<dbReference type="InterPro" id="IPR017853">
    <property type="entry name" value="GH"/>
</dbReference>
<comment type="caution">
    <text evidence="11">The sequence shown here is derived from an EMBL/GenBank/DDBJ whole genome shotgun (WGS) entry which is preliminary data.</text>
</comment>
<evidence type="ECO:0000256" key="1">
    <source>
        <dbReference type="ARBA" id="ARBA00001231"/>
    </source>
</evidence>